<dbReference type="GO" id="GO:0005385">
    <property type="term" value="F:zinc ion transmembrane transporter activity"/>
    <property type="evidence" value="ECO:0007669"/>
    <property type="project" value="TreeGrafter"/>
</dbReference>
<comment type="caution">
    <text evidence="7">The sequence shown here is derived from an EMBL/GenBank/DDBJ whole genome shotgun (WGS) entry which is preliminary data.</text>
</comment>
<dbReference type="EMBL" id="PQXI01000089">
    <property type="protein sequence ID" value="TGO25028.1"/>
    <property type="molecule type" value="Genomic_DNA"/>
</dbReference>
<evidence type="ECO:0000313" key="7">
    <source>
        <dbReference type="EMBL" id="TGO25028.1"/>
    </source>
</evidence>
<evidence type="ECO:0000256" key="3">
    <source>
        <dbReference type="ARBA" id="ARBA00022989"/>
    </source>
</evidence>
<dbReference type="PANTHER" id="PTHR11040:SF210">
    <property type="entry name" value="ZINC-REGULATED TRANSPORTER 3"/>
    <property type="match status" value="1"/>
</dbReference>
<feature type="transmembrane region" description="Helical" evidence="6">
    <location>
        <begin position="474"/>
        <end position="492"/>
    </location>
</feature>
<evidence type="ECO:0000256" key="1">
    <source>
        <dbReference type="ARBA" id="ARBA00004141"/>
    </source>
</evidence>
<feature type="compositionally biased region" description="Polar residues" evidence="5">
    <location>
        <begin position="166"/>
        <end position="187"/>
    </location>
</feature>
<organism evidence="7 8">
    <name type="scientific">Botrytis paeoniae</name>
    <dbReference type="NCBI Taxonomy" id="278948"/>
    <lineage>
        <taxon>Eukaryota</taxon>
        <taxon>Fungi</taxon>
        <taxon>Dikarya</taxon>
        <taxon>Ascomycota</taxon>
        <taxon>Pezizomycotina</taxon>
        <taxon>Leotiomycetes</taxon>
        <taxon>Helotiales</taxon>
        <taxon>Sclerotiniaceae</taxon>
        <taxon>Botrytis</taxon>
    </lineage>
</organism>
<keyword evidence="2 6" id="KW-0812">Transmembrane</keyword>
<dbReference type="AlphaFoldDB" id="A0A4Z1FNE8"/>
<keyword evidence="3 6" id="KW-1133">Transmembrane helix</keyword>
<evidence type="ECO:0000256" key="4">
    <source>
        <dbReference type="ARBA" id="ARBA00023136"/>
    </source>
</evidence>
<dbReference type="InterPro" id="IPR003689">
    <property type="entry name" value="ZIP"/>
</dbReference>
<feature type="transmembrane region" description="Helical" evidence="6">
    <location>
        <begin position="405"/>
        <end position="428"/>
    </location>
</feature>
<gene>
    <name evidence="7" type="ORF">BPAE_0089g00330</name>
</gene>
<dbReference type="GO" id="GO:0016020">
    <property type="term" value="C:membrane"/>
    <property type="evidence" value="ECO:0007669"/>
    <property type="project" value="UniProtKB-SubCell"/>
</dbReference>
<name>A0A4Z1FNE8_9HELO</name>
<feature type="region of interest" description="Disordered" evidence="5">
    <location>
        <begin position="273"/>
        <end position="307"/>
    </location>
</feature>
<dbReference type="Pfam" id="PF02535">
    <property type="entry name" value="Zip"/>
    <property type="match status" value="2"/>
</dbReference>
<proteinExistence type="predicted"/>
<feature type="region of interest" description="Disordered" evidence="5">
    <location>
        <begin position="124"/>
        <end position="225"/>
    </location>
</feature>
<feature type="transmembrane region" description="Helical" evidence="6">
    <location>
        <begin position="440"/>
        <end position="462"/>
    </location>
</feature>
<feature type="transmembrane region" description="Helical" evidence="6">
    <location>
        <begin position="91"/>
        <end position="109"/>
    </location>
</feature>
<accession>A0A4Z1FNE8</accession>
<feature type="compositionally biased region" description="Basic and acidic residues" evidence="5">
    <location>
        <begin position="124"/>
        <end position="147"/>
    </location>
</feature>
<feature type="transmembrane region" description="Helical" evidence="6">
    <location>
        <begin position="51"/>
        <end position="71"/>
    </location>
</feature>
<feature type="compositionally biased region" description="Polar residues" evidence="5">
    <location>
        <begin position="273"/>
        <end position="289"/>
    </location>
</feature>
<protein>
    <submittedName>
        <fullName evidence="7">Uncharacterized protein</fullName>
    </submittedName>
</protein>
<feature type="transmembrane region" description="Helical" evidence="6">
    <location>
        <begin position="12"/>
        <end position="39"/>
    </location>
</feature>
<comment type="subcellular location">
    <subcellularLocation>
        <location evidence="1">Membrane</location>
        <topology evidence="1">Multi-pass membrane protein</topology>
    </subcellularLocation>
</comment>
<evidence type="ECO:0000313" key="8">
    <source>
        <dbReference type="Proteomes" id="UP000297910"/>
    </source>
</evidence>
<evidence type="ECO:0000256" key="2">
    <source>
        <dbReference type="ARBA" id="ARBA00022692"/>
    </source>
</evidence>
<sequence>METDSLNNDMRGWIMAIISGIACVIGSCIICIDLLIRYIPSKKNFRIQDNNAFLAASLSLSFGVMIFSSLYSMLPSSKKYLMEGGYTAQAAAWALLACFAAGFIGIQIVSRLMHQFIPSHVSHCDHSHNQDATHRDHDHDHDHDHSHNHQTFDGFDGHHDNHLPLSKSSSHAAVNQGNSAMTESTPLLASHVGENGKPLIEGLAPPNKDSQPSNRRQSHNLTRRPSLMVVHDRVMSFVKDRKANCDESGPCFGYSDLCGRECLKTPKSTTIPYSARTPTGTLSTRSHSFTLPEEEEEGGEEAPDNSARLRRAISETEIPNCHDSDIEAQQHHHHVPENAFMDIGLQTSIAIGLHKLPEGFITFATNHANPELGVSVFLALLVHNITEGFAMALPLYLALGSRPRAIFWSSFLGGVSQPAGAAIAAAWFSIAGREGHAPNIVAYGCMFGITGGIMASVALHLFAECLGLNHNRSLCISFAFVGMALMGMSNALTSQ</sequence>
<keyword evidence="4 6" id="KW-0472">Membrane</keyword>
<dbReference type="Proteomes" id="UP000297910">
    <property type="component" value="Unassembled WGS sequence"/>
</dbReference>
<dbReference type="PANTHER" id="PTHR11040">
    <property type="entry name" value="ZINC/IRON TRANSPORTER"/>
    <property type="match status" value="1"/>
</dbReference>
<reference evidence="7 8" key="1">
    <citation type="submission" date="2017-12" db="EMBL/GenBank/DDBJ databases">
        <title>Comparative genomics of Botrytis spp.</title>
        <authorList>
            <person name="Valero-Jimenez C.A."/>
            <person name="Tapia P."/>
            <person name="Veloso J."/>
            <person name="Silva-Moreno E."/>
            <person name="Staats M."/>
            <person name="Valdes J.H."/>
            <person name="Van Kan J.A.L."/>
        </authorList>
    </citation>
    <scope>NUCLEOTIDE SEQUENCE [LARGE SCALE GENOMIC DNA]</scope>
    <source>
        <strain evidence="7 8">Bp0003</strain>
    </source>
</reference>
<evidence type="ECO:0000256" key="5">
    <source>
        <dbReference type="SAM" id="MobiDB-lite"/>
    </source>
</evidence>
<feature type="compositionally biased region" description="Acidic residues" evidence="5">
    <location>
        <begin position="292"/>
        <end position="303"/>
    </location>
</feature>
<keyword evidence="8" id="KW-1185">Reference proteome</keyword>
<evidence type="ECO:0000256" key="6">
    <source>
        <dbReference type="SAM" id="Phobius"/>
    </source>
</evidence>